<dbReference type="SUPFAM" id="SSF53300">
    <property type="entry name" value="vWA-like"/>
    <property type="match status" value="1"/>
</dbReference>
<evidence type="ECO:0000259" key="5">
    <source>
        <dbReference type="PROSITE" id="PS50234"/>
    </source>
</evidence>
<dbReference type="InterPro" id="IPR036465">
    <property type="entry name" value="vWFA_dom_sf"/>
</dbReference>
<dbReference type="InterPro" id="IPR051962">
    <property type="entry name" value="Cuticlin"/>
</dbReference>
<dbReference type="EMBL" id="UYYA01003982">
    <property type="protein sequence ID" value="VDM58427.1"/>
    <property type="molecule type" value="Genomic_DNA"/>
</dbReference>
<sequence>MPQQRAGWLYIFSLPFTALAQVSYNVQPVGRPPIPSGSLSRGYQPPPQLMLLEPPRSRFNSYQPQVYEEAFRTFDSRSHRGRINDESSGLGTHTDPIVITKDFDRDTLEFIEEDKAKHMVEEGPANIVEVKATVSSPDRKIENTVNKAVSTELERAIPAVMNRLQGSMSTMDSELRKELEQALVEELAKNLGNTIDQMETKISDEDLGRLIDVTLEPAQTITTARPPLKAEKPTRWRGSVEETSIIETDLEPNIVTSRPISIINLEEDSDTTTPHREITTRARITISPRPTTIELPHAAITDGREFGFEMENTLPPSMVTLIITTSTTGADMNLFSANFEFFSLGQNRTAAALSTTLSAPYSSTGGALNTMPSSTIPTLLQEPEQKKEKEKEEEEEEEEEEEKSTQVVTKIRPTNFGDENMMRSSIEPEILQEQITTMPEERDMNEVTSTVPAITTVPQATSTGPNISISEVTPSTSLSATSETNLPPFEVIPGVFEEQRTTLAQEELSTASQGAEEMTTTASFLPDEEQLPPDTFIKPKGQCPTPNDKSDRNRTDVLFLLDSSNSFNEHKFMHAIQLILDTVSHFGNIGPDGTQVSLVQYNSEPYLEFSLRKHNCKQWLVDDIADTDYMQVAKKNNLTVLVIATLEANPSYLMELAETAELDAIRVVDDHSVLTIALPVDEEMEQTEKEQEKEEEPKTEAKENAGKTGLETEIGPITTGPLYPAVSSTETETQRMVELECSHLGFKEIHSPNDAGSYSVDFVVATNDCGITRVPSISPVGHNYSLILHLKHHDSLRTGDDRAYLLQCFIGKQLDSSELTADLNIMKGELMIAETISLLSVPPTCGYSIRRDSPDGAIIHDAFVGQTLYHRWECDGGEVDVHQIFRCSSDLSLLSDPKYDDDRLAAYSESKAFAFEGADLLKFPPTCDDSNTSDLLVTRRFRHYSTAMEGALSSALSTKVGMAVNRPPTLQDRVHDLFSTRAASSVIAIVLLIAIIATGK</sequence>
<keyword evidence="1 4" id="KW-0732">Signal</keyword>
<dbReference type="CDD" id="cd01450">
    <property type="entry name" value="vWFA_subfamily_ECM"/>
    <property type="match status" value="1"/>
</dbReference>
<feature type="chain" id="PRO_5043135077" evidence="4">
    <location>
        <begin position="21"/>
        <end position="1000"/>
    </location>
</feature>
<protein>
    <submittedName>
        <fullName evidence="8">VWFA domain-containing protein</fullName>
    </submittedName>
</protein>
<evidence type="ECO:0000256" key="2">
    <source>
        <dbReference type="SAM" id="MobiDB-lite"/>
    </source>
</evidence>
<dbReference type="Pfam" id="PF00092">
    <property type="entry name" value="VWA"/>
    <property type="match status" value="1"/>
</dbReference>
<dbReference type="InterPro" id="IPR002035">
    <property type="entry name" value="VWF_A"/>
</dbReference>
<dbReference type="AlphaFoldDB" id="A0A158PHW7"/>
<dbReference type="Pfam" id="PF25301">
    <property type="entry name" value="CUT_C"/>
    <property type="match status" value="1"/>
</dbReference>
<feature type="transmembrane region" description="Helical" evidence="3">
    <location>
        <begin position="978"/>
        <end position="997"/>
    </location>
</feature>
<keyword evidence="3" id="KW-0812">Transmembrane</keyword>
<feature type="signal peptide" evidence="4">
    <location>
        <begin position="1"/>
        <end position="20"/>
    </location>
</feature>
<dbReference type="OMA" id="TADLNIM"/>
<feature type="domain" description="VWFA" evidence="5">
    <location>
        <begin position="556"/>
        <end position="629"/>
    </location>
</feature>
<dbReference type="WBParaSite" id="ACOC_0000684101-mRNA-1">
    <property type="protein sequence ID" value="ACOC_0000684101-mRNA-1"/>
    <property type="gene ID" value="ACOC_0000684101"/>
</dbReference>
<proteinExistence type="predicted"/>
<evidence type="ECO:0000313" key="6">
    <source>
        <dbReference type="EMBL" id="VDM58427.1"/>
    </source>
</evidence>
<reference evidence="8" key="1">
    <citation type="submission" date="2016-04" db="UniProtKB">
        <authorList>
            <consortium name="WormBaseParasite"/>
        </authorList>
    </citation>
    <scope>IDENTIFICATION</scope>
</reference>
<name>A0A158PHW7_ANGCS</name>
<dbReference type="Proteomes" id="UP000267027">
    <property type="component" value="Unassembled WGS sequence"/>
</dbReference>
<dbReference type="OrthoDB" id="10256829at2759"/>
<dbReference type="InterPro" id="IPR001507">
    <property type="entry name" value="ZP_dom"/>
</dbReference>
<feature type="compositionally biased region" description="Polar residues" evidence="2">
    <location>
        <begin position="365"/>
        <end position="378"/>
    </location>
</feature>
<reference evidence="6 7" key="2">
    <citation type="submission" date="2018-11" db="EMBL/GenBank/DDBJ databases">
        <authorList>
            <consortium name="Pathogen Informatics"/>
        </authorList>
    </citation>
    <scope>NUCLEOTIDE SEQUENCE [LARGE SCALE GENOMIC DNA]</scope>
    <source>
        <strain evidence="6 7">Costa Rica</strain>
    </source>
</reference>
<evidence type="ECO:0000313" key="8">
    <source>
        <dbReference type="WBParaSite" id="ACOC_0000684101-mRNA-1"/>
    </source>
</evidence>
<evidence type="ECO:0000256" key="3">
    <source>
        <dbReference type="SAM" id="Phobius"/>
    </source>
</evidence>
<evidence type="ECO:0000256" key="1">
    <source>
        <dbReference type="ARBA" id="ARBA00022729"/>
    </source>
</evidence>
<gene>
    <name evidence="6" type="ORF">ACOC_LOCUS6842</name>
</gene>
<feature type="region of interest" description="Disordered" evidence="2">
    <location>
        <begin position="362"/>
        <end position="407"/>
    </location>
</feature>
<feature type="compositionally biased region" description="Basic and acidic residues" evidence="2">
    <location>
        <begin position="686"/>
        <end position="705"/>
    </location>
</feature>
<organism evidence="8">
    <name type="scientific">Angiostrongylus costaricensis</name>
    <name type="common">Nematode worm</name>
    <dbReference type="NCBI Taxonomy" id="334426"/>
    <lineage>
        <taxon>Eukaryota</taxon>
        <taxon>Metazoa</taxon>
        <taxon>Ecdysozoa</taxon>
        <taxon>Nematoda</taxon>
        <taxon>Chromadorea</taxon>
        <taxon>Rhabditida</taxon>
        <taxon>Rhabditina</taxon>
        <taxon>Rhabditomorpha</taxon>
        <taxon>Strongyloidea</taxon>
        <taxon>Metastrongylidae</taxon>
        <taxon>Angiostrongylus</taxon>
    </lineage>
</organism>
<dbReference type="Gene3D" id="3.40.50.410">
    <property type="entry name" value="von Willebrand factor, type A domain"/>
    <property type="match status" value="1"/>
</dbReference>
<keyword evidence="3" id="KW-1133">Transmembrane helix</keyword>
<dbReference type="SMART" id="SM00241">
    <property type="entry name" value="ZP"/>
    <property type="match status" value="1"/>
</dbReference>
<feature type="compositionally biased region" description="Acidic residues" evidence="2">
    <location>
        <begin position="391"/>
        <end position="402"/>
    </location>
</feature>
<dbReference type="PROSITE" id="PS50234">
    <property type="entry name" value="VWFA"/>
    <property type="match status" value="1"/>
</dbReference>
<dbReference type="PANTHER" id="PTHR22907:SF40">
    <property type="entry name" value="TRANSMEMBRANE PROTEIN-RELATED"/>
    <property type="match status" value="1"/>
</dbReference>
<dbReference type="InterPro" id="IPR057475">
    <property type="entry name" value="CUT_C"/>
</dbReference>
<keyword evidence="7" id="KW-1185">Reference proteome</keyword>
<keyword evidence="3" id="KW-0472">Membrane</keyword>
<accession>A0A158PHW7</accession>
<dbReference type="PRINTS" id="PR00453">
    <property type="entry name" value="VWFADOMAIN"/>
</dbReference>
<dbReference type="PANTHER" id="PTHR22907">
    <property type="entry name" value="GH04558P"/>
    <property type="match status" value="1"/>
</dbReference>
<evidence type="ECO:0000256" key="4">
    <source>
        <dbReference type="SAM" id="SignalP"/>
    </source>
</evidence>
<feature type="region of interest" description="Disordered" evidence="2">
    <location>
        <begin position="682"/>
        <end position="706"/>
    </location>
</feature>
<dbReference type="STRING" id="334426.A0A158PHW7"/>
<evidence type="ECO:0000313" key="7">
    <source>
        <dbReference type="Proteomes" id="UP000267027"/>
    </source>
</evidence>